<name>A0A0C3G877_PILCF</name>
<dbReference type="Proteomes" id="UP000054166">
    <property type="component" value="Unassembled WGS sequence"/>
</dbReference>
<dbReference type="OrthoDB" id="10039611at2759"/>
<evidence type="ECO:0008006" key="3">
    <source>
        <dbReference type="Google" id="ProtNLM"/>
    </source>
</evidence>
<organism evidence="1 2">
    <name type="scientific">Piloderma croceum (strain F 1598)</name>
    <dbReference type="NCBI Taxonomy" id="765440"/>
    <lineage>
        <taxon>Eukaryota</taxon>
        <taxon>Fungi</taxon>
        <taxon>Dikarya</taxon>
        <taxon>Basidiomycota</taxon>
        <taxon>Agaricomycotina</taxon>
        <taxon>Agaricomycetes</taxon>
        <taxon>Agaricomycetidae</taxon>
        <taxon>Atheliales</taxon>
        <taxon>Atheliaceae</taxon>
        <taxon>Piloderma</taxon>
    </lineage>
</organism>
<dbReference type="STRING" id="765440.A0A0C3G877"/>
<proteinExistence type="predicted"/>
<reference evidence="2" key="2">
    <citation type="submission" date="2015-01" db="EMBL/GenBank/DDBJ databases">
        <title>Evolutionary Origins and Diversification of the Mycorrhizal Mutualists.</title>
        <authorList>
            <consortium name="DOE Joint Genome Institute"/>
            <consortium name="Mycorrhizal Genomics Consortium"/>
            <person name="Kohler A."/>
            <person name="Kuo A."/>
            <person name="Nagy L.G."/>
            <person name="Floudas D."/>
            <person name="Copeland A."/>
            <person name="Barry K.W."/>
            <person name="Cichocki N."/>
            <person name="Veneault-Fourrey C."/>
            <person name="LaButti K."/>
            <person name="Lindquist E.A."/>
            <person name="Lipzen A."/>
            <person name="Lundell T."/>
            <person name="Morin E."/>
            <person name="Murat C."/>
            <person name="Riley R."/>
            <person name="Ohm R."/>
            <person name="Sun H."/>
            <person name="Tunlid A."/>
            <person name="Henrissat B."/>
            <person name="Grigoriev I.V."/>
            <person name="Hibbett D.S."/>
            <person name="Martin F."/>
        </authorList>
    </citation>
    <scope>NUCLEOTIDE SEQUENCE [LARGE SCALE GENOMIC DNA]</scope>
    <source>
        <strain evidence="2">F 1598</strain>
    </source>
</reference>
<dbReference type="Gene3D" id="3.30.420.10">
    <property type="entry name" value="Ribonuclease H-like superfamily/Ribonuclease H"/>
    <property type="match status" value="1"/>
</dbReference>
<dbReference type="InterPro" id="IPR036397">
    <property type="entry name" value="RNaseH_sf"/>
</dbReference>
<dbReference type="GO" id="GO:0003676">
    <property type="term" value="F:nucleic acid binding"/>
    <property type="evidence" value="ECO:0007669"/>
    <property type="project" value="InterPro"/>
</dbReference>
<accession>A0A0C3G877</accession>
<gene>
    <name evidence="1" type="ORF">PILCRDRAFT_94260</name>
</gene>
<dbReference type="AlphaFoldDB" id="A0A0C3G877"/>
<evidence type="ECO:0000313" key="2">
    <source>
        <dbReference type="Proteomes" id="UP000054166"/>
    </source>
</evidence>
<reference evidence="1 2" key="1">
    <citation type="submission" date="2014-04" db="EMBL/GenBank/DDBJ databases">
        <authorList>
            <consortium name="DOE Joint Genome Institute"/>
            <person name="Kuo A."/>
            <person name="Tarkka M."/>
            <person name="Buscot F."/>
            <person name="Kohler A."/>
            <person name="Nagy L.G."/>
            <person name="Floudas D."/>
            <person name="Copeland A."/>
            <person name="Barry K.W."/>
            <person name="Cichocki N."/>
            <person name="Veneault-Fourrey C."/>
            <person name="LaButti K."/>
            <person name="Lindquist E.A."/>
            <person name="Lipzen A."/>
            <person name="Lundell T."/>
            <person name="Morin E."/>
            <person name="Murat C."/>
            <person name="Sun H."/>
            <person name="Tunlid A."/>
            <person name="Henrissat B."/>
            <person name="Grigoriev I.V."/>
            <person name="Hibbett D.S."/>
            <person name="Martin F."/>
            <person name="Nordberg H.P."/>
            <person name="Cantor M.N."/>
            <person name="Hua S.X."/>
        </authorList>
    </citation>
    <scope>NUCLEOTIDE SEQUENCE [LARGE SCALE GENOMIC DNA]</scope>
    <source>
        <strain evidence="1 2">F 1598</strain>
    </source>
</reference>
<dbReference type="InParanoid" id="A0A0C3G877"/>
<dbReference type="HOGENOM" id="CLU_005726_0_0_1"/>
<evidence type="ECO:0000313" key="1">
    <source>
        <dbReference type="EMBL" id="KIM92435.1"/>
    </source>
</evidence>
<keyword evidence="2" id="KW-1185">Reference proteome</keyword>
<protein>
    <recommendedName>
        <fullName evidence="3">Tc1-like transposase DDE domain-containing protein</fullName>
    </recommendedName>
</protein>
<sequence>MDILDQDYHDEDHVLMPKFTLKAGHNWGVEVNELDKNSNTVHRMDVKVLKMKVRMDNAKYVDGSPQSLYWPEGHDRTGIFKSMAAILVKHGFVDAFKLRAQYTDFKCTTDATDCFAVPSSLEKLCKWHRHLVLFLPKFHCELNFIEQCWGFLKHLHCQYPTSSKEADLKQNVLSALDSVPLDVMHWFTTHAHHFMEAYAKGLKGKGAAWAAKKYCGHWVLPESFLKEFEKAGKA</sequence>
<dbReference type="EMBL" id="KN832970">
    <property type="protein sequence ID" value="KIM92435.1"/>
    <property type="molecule type" value="Genomic_DNA"/>
</dbReference>